<keyword evidence="3" id="KW-1185">Reference proteome</keyword>
<protein>
    <submittedName>
        <fullName evidence="2">Uncharacterized protein</fullName>
    </submittedName>
</protein>
<dbReference type="InParanoid" id="W0RDF5"/>
<reference evidence="2 3" key="1">
    <citation type="journal article" date="2014" name="Genome Announc.">
        <title>Genome Sequence and Methylome of Soil Bacterium Gemmatirosa kalamazoonensis KBS708T, a Member of the Rarely Cultivated Gemmatimonadetes Phylum.</title>
        <authorList>
            <person name="Debruyn J.M."/>
            <person name="Radosevich M."/>
            <person name="Wommack K.E."/>
            <person name="Polson S.W."/>
            <person name="Hauser L.J."/>
            <person name="Fawaz M.N."/>
            <person name="Korlach J."/>
            <person name="Tsai Y.C."/>
        </authorList>
    </citation>
    <scope>NUCLEOTIDE SEQUENCE [LARGE SCALE GENOMIC DNA]</scope>
    <source>
        <strain evidence="2 3">KBS708</strain>
    </source>
</reference>
<dbReference type="KEGG" id="gba:J421_1607"/>
<proteinExistence type="predicted"/>
<evidence type="ECO:0000313" key="3">
    <source>
        <dbReference type="Proteomes" id="UP000019151"/>
    </source>
</evidence>
<dbReference type="STRING" id="861299.J421_1607"/>
<evidence type="ECO:0000256" key="1">
    <source>
        <dbReference type="SAM" id="MobiDB-lite"/>
    </source>
</evidence>
<sequence length="223" mass="23592">MADLFAKAGLACLIAAIIGGGLKAFSIEFPLLKSGFRQVVLAITGIALMTVGWTNAGASTVSDDDTRPAPVSPAPDSAAPRRPAATPTPAPVSEPAEEDSGLDRESAMLDRMMGTWANADEDLLLSAAELRVARTGSGATGRMTLSFRLGGQLEERVVGELTPSGELALRITAARVVGNEQLSWPLEGQSLVLSYDAERDMLDGTYRNLANGMTSVFRMRRVR</sequence>
<dbReference type="Proteomes" id="UP000019151">
    <property type="component" value="Chromosome"/>
</dbReference>
<accession>W0RDF5</accession>
<feature type="compositionally biased region" description="Low complexity" evidence="1">
    <location>
        <begin position="74"/>
        <end position="85"/>
    </location>
</feature>
<dbReference type="EMBL" id="CP007128">
    <property type="protein sequence ID" value="AHG89144.1"/>
    <property type="molecule type" value="Genomic_DNA"/>
</dbReference>
<dbReference type="HOGENOM" id="CLU_1238731_0_0_0"/>
<dbReference type="AlphaFoldDB" id="W0RDF5"/>
<feature type="region of interest" description="Disordered" evidence="1">
    <location>
        <begin position="59"/>
        <end position="103"/>
    </location>
</feature>
<evidence type="ECO:0000313" key="2">
    <source>
        <dbReference type="EMBL" id="AHG89144.1"/>
    </source>
</evidence>
<organism evidence="2 3">
    <name type="scientific">Gemmatirosa kalamazoonensis</name>
    <dbReference type="NCBI Taxonomy" id="861299"/>
    <lineage>
        <taxon>Bacteria</taxon>
        <taxon>Pseudomonadati</taxon>
        <taxon>Gemmatimonadota</taxon>
        <taxon>Gemmatimonadia</taxon>
        <taxon>Gemmatimonadales</taxon>
        <taxon>Gemmatimonadaceae</taxon>
        <taxon>Gemmatirosa</taxon>
    </lineage>
</organism>
<dbReference type="RefSeq" id="WP_025410659.1">
    <property type="nucleotide sequence ID" value="NZ_CP007128.1"/>
</dbReference>
<gene>
    <name evidence="2" type="ORF">J421_1607</name>
</gene>
<name>W0RDF5_9BACT</name>